<feature type="transmembrane region" description="Helical" evidence="1">
    <location>
        <begin position="346"/>
        <end position="365"/>
    </location>
</feature>
<proteinExistence type="predicted"/>
<feature type="transmembrane region" description="Helical" evidence="1">
    <location>
        <begin position="173"/>
        <end position="195"/>
    </location>
</feature>
<dbReference type="EMBL" id="FRCP01000012">
    <property type="protein sequence ID" value="SHM58070.1"/>
    <property type="molecule type" value="Genomic_DNA"/>
</dbReference>
<keyword evidence="1" id="KW-0812">Transmembrane</keyword>
<evidence type="ECO:0000313" key="2">
    <source>
        <dbReference type="EMBL" id="SHM58070.1"/>
    </source>
</evidence>
<keyword evidence="3" id="KW-1185">Reference proteome</keyword>
<feature type="transmembrane region" description="Helical" evidence="1">
    <location>
        <begin position="225"/>
        <end position="246"/>
    </location>
</feature>
<feature type="transmembrane region" description="Helical" evidence="1">
    <location>
        <begin position="12"/>
        <end position="32"/>
    </location>
</feature>
<protein>
    <submittedName>
        <fullName evidence="2">ABC-2 family transporter protein</fullName>
    </submittedName>
</protein>
<keyword evidence="1" id="KW-1133">Transmembrane helix</keyword>
<feature type="transmembrane region" description="Helical" evidence="1">
    <location>
        <begin position="300"/>
        <end position="322"/>
    </location>
</feature>
<dbReference type="OrthoDB" id="1708273at2"/>
<evidence type="ECO:0000313" key="3">
    <source>
        <dbReference type="Proteomes" id="UP000184038"/>
    </source>
</evidence>
<feature type="transmembrane region" description="Helical" evidence="1">
    <location>
        <begin position="266"/>
        <end position="288"/>
    </location>
</feature>
<evidence type="ECO:0000256" key="1">
    <source>
        <dbReference type="SAM" id="Phobius"/>
    </source>
</evidence>
<dbReference type="AlphaFoldDB" id="A0A1M7JYD4"/>
<dbReference type="STRING" id="1120996.SAMN02746066_02488"/>
<dbReference type="RefSeq" id="WP_073288109.1">
    <property type="nucleotide sequence ID" value="NZ_FRCP01000012.1"/>
</dbReference>
<reference evidence="2 3" key="1">
    <citation type="submission" date="2016-11" db="EMBL/GenBank/DDBJ databases">
        <authorList>
            <person name="Jaros S."/>
            <person name="Januszkiewicz K."/>
            <person name="Wedrychowicz H."/>
        </authorList>
    </citation>
    <scope>NUCLEOTIDE SEQUENCE [LARGE SCALE GENOMIC DNA]</scope>
    <source>
        <strain evidence="2 3">DSM 15930</strain>
    </source>
</reference>
<organism evidence="2 3">
    <name type="scientific">Anaerosporobacter mobilis DSM 15930</name>
    <dbReference type="NCBI Taxonomy" id="1120996"/>
    <lineage>
        <taxon>Bacteria</taxon>
        <taxon>Bacillati</taxon>
        <taxon>Bacillota</taxon>
        <taxon>Clostridia</taxon>
        <taxon>Lachnospirales</taxon>
        <taxon>Lachnospiraceae</taxon>
        <taxon>Anaerosporobacter</taxon>
    </lineage>
</organism>
<gene>
    <name evidence="2" type="ORF">SAMN02746066_02488</name>
</gene>
<name>A0A1M7JYD4_9FIRM</name>
<sequence length="387" mass="43639">MFGTLFIKECKAIVKSTTYYLFLACLVLFFVGQMESNAGIAKPLKGQASYGYQYSKDPKVIMQYSIDNLLQEFESETYITYPFGFYKEVHPSKSKQSKIAVILSEVLDENYDIKEDISYEQFEAKMEKIDDILGGGSRYKASGLKSNAYIPMTYEDAMKEYEDILYNDKISGAYARLFCDYMGIVLAILPVFLAVTRGLRDKKAKAFDVIFSKKASSIAIVMSRYLATVSMVVIPVILLSISPALQSLYSAVNNGIKGDAFAYLRYIGGWLLPTIMITASVGFFLTELTDGPIAILVQGLWWYISMFMGAESLVGTVGYNIMPRFNTIGEHEVYKAILPQLVKNRLFYSGMGILLITATIVVYHYKRKGALNYHGKIFKHRKSELEI</sequence>
<accession>A0A1M7JYD4</accession>
<dbReference type="Proteomes" id="UP000184038">
    <property type="component" value="Unassembled WGS sequence"/>
</dbReference>
<keyword evidence="1" id="KW-0472">Membrane</keyword>